<gene>
    <name evidence="1" type="ORF">E2C01_048221</name>
</gene>
<evidence type="ECO:0000313" key="1">
    <source>
        <dbReference type="EMBL" id="MPC54311.1"/>
    </source>
</evidence>
<protein>
    <submittedName>
        <fullName evidence="1">Uncharacterized protein</fullName>
    </submittedName>
</protein>
<evidence type="ECO:0000313" key="2">
    <source>
        <dbReference type="Proteomes" id="UP000324222"/>
    </source>
</evidence>
<dbReference type="EMBL" id="VSRR010012260">
    <property type="protein sequence ID" value="MPC54311.1"/>
    <property type="molecule type" value="Genomic_DNA"/>
</dbReference>
<comment type="caution">
    <text evidence="1">The sequence shown here is derived from an EMBL/GenBank/DDBJ whole genome shotgun (WGS) entry which is preliminary data.</text>
</comment>
<proteinExistence type="predicted"/>
<name>A0A5B7G345_PORTR</name>
<organism evidence="1 2">
    <name type="scientific">Portunus trituberculatus</name>
    <name type="common">Swimming crab</name>
    <name type="synonym">Neptunus trituberculatus</name>
    <dbReference type="NCBI Taxonomy" id="210409"/>
    <lineage>
        <taxon>Eukaryota</taxon>
        <taxon>Metazoa</taxon>
        <taxon>Ecdysozoa</taxon>
        <taxon>Arthropoda</taxon>
        <taxon>Crustacea</taxon>
        <taxon>Multicrustacea</taxon>
        <taxon>Malacostraca</taxon>
        <taxon>Eumalacostraca</taxon>
        <taxon>Eucarida</taxon>
        <taxon>Decapoda</taxon>
        <taxon>Pleocyemata</taxon>
        <taxon>Brachyura</taxon>
        <taxon>Eubrachyura</taxon>
        <taxon>Portunoidea</taxon>
        <taxon>Portunidae</taxon>
        <taxon>Portuninae</taxon>
        <taxon>Portunus</taxon>
    </lineage>
</organism>
<dbReference type="Proteomes" id="UP000324222">
    <property type="component" value="Unassembled WGS sequence"/>
</dbReference>
<accession>A0A5B7G345</accession>
<keyword evidence="2" id="KW-1185">Reference proteome</keyword>
<sequence length="76" mass="8429">MNLTDGRKGSTSLLRQTDIHLWKCDPYYATVPCLQDLRRNLATSGEKAWSSRDCPITAWPSTSVPMDVYGAGPVEV</sequence>
<dbReference type="AlphaFoldDB" id="A0A5B7G345"/>
<reference evidence="1 2" key="1">
    <citation type="submission" date="2019-05" db="EMBL/GenBank/DDBJ databases">
        <title>Another draft genome of Portunus trituberculatus and its Hox gene families provides insights of decapod evolution.</title>
        <authorList>
            <person name="Jeong J.-H."/>
            <person name="Song I."/>
            <person name="Kim S."/>
            <person name="Choi T."/>
            <person name="Kim D."/>
            <person name="Ryu S."/>
            <person name="Kim W."/>
        </authorList>
    </citation>
    <scope>NUCLEOTIDE SEQUENCE [LARGE SCALE GENOMIC DNA]</scope>
    <source>
        <tissue evidence="1">Muscle</tissue>
    </source>
</reference>